<keyword evidence="2" id="KW-0472">Membrane</keyword>
<evidence type="ECO:0000259" key="5">
    <source>
        <dbReference type="Pfam" id="PF10355"/>
    </source>
</evidence>
<sequence>MLRTATPFVAPNRALCYLLFLAVAVLAHGDDAGHSMEMDMDSGGGGGSDSAGEHSSNNNGPTPSDGSSPMSYFAYQEHAGSIVAHIVLMVIAWFFILPIGVMLSVARSRLALPTQFSFLIVNAFGLLLAAVYNSQVPNLYENNVHHKIGWIVTWVMVAEVVMGLLFAYSGGRRDADTLAGPPYERVAFLPVPTTDHPPQHESYPAAPYHQYRWSGDSGQGSERNTSSLRSHSCSPERGRRLSRPGDSDEFEEKPDDEINNNGELPAGTSRVFWSGFVDKFLSRRVPGLLSRRALDIMNVFYVAIERTILILGFIAVATGAVVYGGIFRGNDVFNGLAHFIKGGIFFWYGLLTLGRWMGCFADLGWAWNIKPSRDMVKRWRALVPSGEFTESFVIFLYGASNVFLEHLAAWGEAWTAQDLEHVSISVMFFGGGLCGMLVESKRVRDWMNNAIFAPTGHSEGLPSEVVEVPKSQRVPLNPIPGLIILLLGLMMSSHHQSSMVSTMVHKQWGMLLVGFSLSRAVTYILLCLRPPTSLLPYRPPSELIASFCLISGGLIFMLSTRNIVDAMDHYDLNAMFVFTVAMGFTSFVMAWEILCISIKAWATKKSALAIPPPASTYRFPA</sequence>
<feature type="transmembrane region" description="Helical" evidence="2">
    <location>
        <begin position="148"/>
        <end position="168"/>
    </location>
</feature>
<feature type="chain" id="PRO_5002965358" evidence="3">
    <location>
        <begin position="30"/>
        <end position="621"/>
    </location>
</feature>
<dbReference type="Proteomes" id="UP000002624">
    <property type="component" value="Unassembled WGS sequence"/>
</dbReference>
<dbReference type="Gene3D" id="1.20.120.1770">
    <property type="match status" value="1"/>
</dbReference>
<dbReference type="OMA" id="NKGWAWN"/>
<dbReference type="Pfam" id="PF10348">
    <property type="entry name" value="DUF2427"/>
    <property type="match status" value="1"/>
</dbReference>
<feature type="transmembrane region" description="Helical" evidence="2">
    <location>
        <begin position="508"/>
        <end position="528"/>
    </location>
</feature>
<dbReference type="CDD" id="cd08760">
    <property type="entry name" value="Cyt_b561_FRRS1_like"/>
    <property type="match status" value="1"/>
</dbReference>
<evidence type="ECO:0000313" key="6">
    <source>
        <dbReference type="EMBL" id="EER44066.1"/>
    </source>
</evidence>
<reference evidence="7" key="1">
    <citation type="submission" date="2009-05" db="EMBL/GenBank/DDBJ databases">
        <title>The genome sequence of Ajellomyces capsulatus strain H143.</title>
        <authorList>
            <person name="Champion M."/>
            <person name="Cuomo C.A."/>
            <person name="Ma L.-J."/>
            <person name="Henn M.R."/>
            <person name="Sil A."/>
            <person name="Goldman B."/>
            <person name="Young S.K."/>
            <person name="Kodira C.D."/>
            <person name="Zeng Q."/>
            <person name="Koehrsen M."/>
            <person name="Alvarado L."/>
            <person name="Berlin A.M."/>
            <person name="Borenstein D."/>
            <person name="Chen Z."/>
            <person name="Engels R."/>
            <person name="Freedman E."/>
            <person name="Gellesch M."/>
            <person name="Goldberg J."/>
            <person name="Griggs A."/>
            <person name="Gujja S."/>
            <person name="Heiman D.I."/>
            <person name="Hepburn T.A."/>
            <person name="Howarth C."/>
            <person name="Jen D."/>
            <person name="Larson L."/>
            <person name="Lewis B."/>
            <person name="Mehta T."/>
            <person name="Park D."/>
            <person name="Pearson M."/>
            <person name="Roberts A."/>
            <person name="Saif S."/>
            <person name="Shea T.D."/>
            <person name="Shenoy N."/>
            <person name="Sisk P."/>
            <person name="Stolte C."/>
            <person name="Sykes S."/>
            <person name="Walk T."/>
            <person name="White J."/>
            <person name="Yandava C."/>
            <person name="Klein B."/>
            <person name="McEwen J.G."/>
            <person name="Puccia R."/>
            <person name="Goldman G.H."/>
            <person name="Felipe M.S."/>
            <person name="Nino-Vega G."/>
            <person name="San-Blas G."/>
            <person name="Taylor J.W."/>
            <person name="Mendoza L."/>
            <person name="Galagan J.E."/>
            <person name="Nusbaum C."/>
            <person name="Birren B.W."/>
        </authorList>
    </citation>
    <scope>NUCLEOTIDE SEQUENCE [LARGE SCALE GENOMIC DNA]</scope>
    <source>
        <strain evidence="7">H143</strain>
    </source>
</reference>
<feature type="compositionally biased region" description="Acidic residues" evidence="1">
    <location>
        <begin position="247"/>
        <end position="258"/>
    </location>
</feature>
<feature type="domain" description="Protein YTP1-like C-terminal" evidence="5">
    <location>
        <begin position="312"/>
        <end position="599"/>
    </location>
</feature>
<feature type="transmembrane region" description="Helical" evidence="2">
    <location>
        <begin position="479"/>
        <end position="496"/>
    </location>
</feature>
<feature type="transmembrane region" description="Helical" evidence="2">
    <location>
        <begin position="299"/>
        <end position="326"/>
    </location>
</feature>
<accession>C6H6P5</accession>
<feature type="region of interest" description="Disordered" evidence="1">
    <location>
        <begin position="214"/>
        <end position="263"/>
    </location>
</feature>
<proteinExistence type="predicted"/>
<dbReference type="PANTHER" id="PTHR31685:SF3">
    <property type="entry name" value="INTEGRAL MEMBRANE PROTEIN (AFU_ORTHOLOGUE AFUA_6G12730)"/>
    <property type="match status" value="1"/>
</dbReference>
<feature type="transmembrane region" description="Helical" evidence="2">
    <location>
        <begin position="82"/>
        <end position="104"/>
    </location>
</feature>
<evidence type="ECO:0000259" key="4">
    <source>
        <dbReference type="Pfam" id="PF10348"/>
    </source>
</evidence>
<feature type="transmembrane region" description="Helical" evidence="2">
    <location>
        <begin position="379"/>
        <end position="399"/>
    </location>
</feature>
<dbReference type="STRING" id="544712.C6H6P5"/>
<protein>
    <submittedName>
        <fullName evidence="6">Integral membrane protein</fullName>
    </submittedName>
</protein>
<feature type="region of interest" description="Disordered" evidence="1">
    <location>
        <begin position="37"/>
        <end position="65"/>
    </location>
</feature>
<keyword evidence="2" id="KW-1133">Transmembrane helix</keyword>
<organism evidence="6 7">
    <name type="scientific">Ajellomyces capsulatus (strain H143)</name>
    <name type="common">Darling's disease fungus</name>
    <name type="synonym">Histoplasma capsulatum</name>
    <dbReference type="NCBI Taxonomy" id="544712"/>
    <lineage>
        <taxon>Eukaryota</taxon>
        <taxon>Fungi</taxon>
        <taxon>Dikarya</taxon>
        <taxon>Ascomycota</taxon>
        <taxon>Pezizomycotina</taxon>
        <taxon>Eurotiomycetes</taxon>
        <taxon>Eurotiomycetidae</taxon>
        <taxon>Onygenales</taxon>
        <taxon>Ajellomycetaceae</taxon>
        <taxon>Histoplasma</taxon>
    </lineage>
</organism>
<feature type="transmembrane region" description="Helical" evidence="2">
    <location>
        <begin position="419"/>
        <end position="438"/>
    </location>
</feature>
<dbReference type="PANTHER" id="PTHR31685">
    <property type="entry name" value="INTEGRAL MEMBRANE PROTEIN (AFU_ORTHOLOGUE AFUA_6G12730)-RELATED"/>
    <property type="match status" value="1"/>
</dbReference>
<feature type="transmembrane region" description="Helical" evidence="2">
    <location>
        <begin position="540"/>
        <end position="560"/>
    </location>
</feature>
<dbReference type="HOGENOM" id="CLU_012543_1_0_1"/>
<dbReference type="EMBL" id="GG692420">
    <property type="protein sequence ID" value="EER44066.1"/>
    <property type="molecule type" value="Genomic_DNA"/>
</dbReference>
<dbReference type="OrthoDB" id="4005299at2759"/>
<gene>
    <name evidence="6" type="ORF">HCDG_02096</name>
</gene>
<dbReference type="VEuPathDB" id="FungiDB:HCDG_02096"/>
<dbReference type="InterPro" id="IPR018825">
    <property type="entry name" value="DUF2427"/>
</dbReference>
<keyword evidence="3" id="KW-0732">Signal</keyword>
<evidence type="ECO:0000256" key="1">
    <source>
        <dbReference type="SAM" id="MobiDB-lite"/>
    </source>
</evidence>
<feature type="transmembrane region" description="Helical" evidence="2">
    <location>
        <begin position="116"/>
        <end position="136"/>
    </location>
</feature>
<feature type="compositionally biased region" description="Basic and acidic residues" evidence="1">
    <location>
        <begin position="234"/>
        <end position="246"/>
    </location>
</feature>
<feature type="domain" description="DUF2427" evidence="4">
    <location>
        <begin position="68"/>
        <end position="167"/>
    </location>
</feature>
<dbReference type="InterPro" id="IPR018827">
    <property type="entry name" value="YTP1_C"/>
</dbReference>
<feature type="transmembrane region" description="Helical" evidence="2">
    <location>
        <begin position="346"/>
        <end position="367"/>
    </location>
</feature>
<keyword evidence="2" id="KW-0812">Transmembrane</keyword>
<evidence type="ECO:0000256" key="3">
    <source>
        <dbReference type="SAM" id="SignalP"/>
    </source>
</evidence>
<feature type="compositionally biased region" description="Polar residues" evidence="1">
    <location>
        <begin position="219"/>
        <end position="233"/>
    </location>
</feature>
<evidence type="ECO:0000313" key="7">
    <source>
        <dbReference type="Proteomes" id="UP000002624"/>
    </source>
</evidence>
<dbReference type="Pfam" id="PF10355">
    <property type="entry name" value="Ytp1"/>
    <property type="match status" value="1"/>
</dbReference>
<feature type="signal peptide" evidence="3">
    <location>
        <begin position="1"/>
        <end position="29"/>
    </location>
</feature>
<feature type="transmembrane region" description="Helical" evidence="2">
    <location>
        <begin position="572"/>
        <end position="596"/>
    </location>
</feature>
<evidence type="ECO:0000256" key="2">
    <source>
        <dbReference type="SAM" id="Phobius"/>
    </source>
</evidence>
<name>C6H6P5_AJECH</name>
<dbReference type="eggNOG" id="ENOG502QW3E">
    <property type="taxonomic scope" value="Eukaryota"/>
</dbReference>
<dbReference type="AlphaFoldDB" id="C6H6P5"/>